<dbReference type="GO" id="GO:0005886">
    <property type="term" value="C:plasma membrane"/>
    <property type="evidence" value="ECO:0007669"/>
    <property type="project" value="UniProtKB-SubCell"/>
</dbReference>
<comment type="subcellular location">
    <subcellularLocation>
        <location evidence="2">Cell inner membrane</location>
        <topology evidence="2">Single-pass type II membrane protein</topology>
    </subcellularLocation>
</comment>
<keyword evidence="8" id="KW-1003">Cell membrane</keyword>
<keyword evidence="14 29" id="KW-0812">Transmembrane</keyword>
<evidence type="ECO:0000256" key="1">
    <source>
        <dbReference type="ARBA" id="ARBA00002624"/>
    </source>
</evidence>
<dbReference type="OrthoDB" id="9766909at2"/>
<keyword evidence="17" id="KW-0735">Signal-anchor</keyword>
<keyword evidence="21" id="KW-0046">Antibiotic resistance</keyword>
<dbReference type="FunFam" id="1.10.3810.10:FF:000003">
    <property type="entry name" value="Penicillin-binding protein 1a"/>
    <property type="match status" value="1"/>
</dbReference>
<keyword evidence="15" id="KW-0378">Hydrolase</keyword>
<proteinExistence type="inferred from homology"/>
<dbReference type="Pfam" id="PF00912">
    <property type="entry name" value="Transgly"/>
    <property type="match status" value="1"/>
</dbReference>
<dbReference type="InterPro" id="IPR012340">
    <property type="entry name" value="NA-bd_OB-fold"/>
</dbReference>
<evidence type="ECO:0000256" key="15">
    <source>
        <dbReference type="ARBA" id="ARBA00022801"/>
    </source>
</evidence>
<dbReference type="GO" id="GO:0006508">
    <property type="term" value="P:proteolysis"/>
    <property type="evidence" value="ECO:0007669"/>
    <property type="project" value="UniProtKB-KW"/>
</dbReference>
<dbReference type="EMBL" id="QDDL01000005">
    <property type="protein sequence ID" value="PVZ68272.1"/>
    <property type="molecule type" value="Genomic_DNA"/>
</dbReference>
<evidence type="ECO:0000256" key="22">
    <source>
        <dbReference type="ARBA" id="ARBA00023268"/>
    </source>
</evidence>
<dbReference type="Proteomes" id="UP000244906">
    <property type="component" value="Unassembled WGS sequence"/>
</dbReference>
<dbReference type="PANTHER" id="PTHR32282">
    <property type="entry name" value="BINDING PROTEIN TRANSPEPTIDASE, PUTATIVE-RELATED"/>
    <property type="match status" value="1"/>
</dbReference>
<evidence type="ECO:0000313" key="33">
    <source>
        <dbReference type="EMBL" id="PVZ68272.1"/>
    </source>
</evidence>
<evidence type="ECO:0000256" key="19">
    <source>
        <dbReference type="ARBA" id="ARBA00022989"/>
    </source>
</evidence>
<comment type="pathway">
    <text evidence="27">Glycan biosynthesis.</text>
</comment>
<evidence type="ECO:0000256" key="24">
    <source>
        <dbReference type="ARBA" id="ARBA00034000"/>
    </source>
</evidence>
<keyword evidence="18" id="KW-0573">Peptidoglycan synthesis</keyword>
<dbReference type="Gene3D" id="3.40.710.10">
    <property type="entry name" value="DD-peptidase/beta-lactamase superfamily"/>
    <property type="match status" value="1"/>
</dbReference>
<evidence type="ECO:0000256" key="25">
    <source>
        <dbReference type="ARBA" id="ARBA00044770"/>
    </source>
</evidence>
<evidence type="ECO:0000256" key="21">
    <source>
        <dbReference type="ARBA" id="ARBA00023251"/>
    </source>
</evidence>
<evidence type="ECO:0000256" key="28">
    <source>
        <dbReference type="SAM" id="MobiDB-lite"/>
    </source>
</evidence>
<organism evidence="33 34">
    <name type="scientific">Pelagibaculum spongiae</name>
    <dbReference type="NCBI Taxonomy" id="2080658"/>
    <lineage>
        <taxon>Bacteria</taxon>
        <taxon>Pseudomonadati</taxon>
        <taxon>Pseudomonadota</taxon>
        <taxon>Gammaproteobacteria</taxon>
        <taxon>Oceanospirillales</taxon>
        <taxon>Pelagibaculum</taxon>
    </lineage>
</organism>
<dbReference type="GO" id="GO:0008360">
    <property type="term" value="P:regulation of cell shape"/>
    <property type="evidence" value="ECO:0007669"/>
    <property type="project" value="UniProtKB-KW"/>
</dbReference>
<keyword evidence="12" id="KW-0328">Glycosyltransferase</keyword>
<keyword evidence="13" id="KW-0808">Transferase</keyword>
<dbReference type="InterPro" id="IPR050396">
    <property type="entry name" value="Glycosyltr_51/Transpeptidase"/>
</dbReference>
<evidence type="ECO:0000259" key="32">
    <source>
        <dbReference type="Pfam" id="PF17092"/>
    </source>
</evidence>
<evidence type="ECO:0000259" key="30">
    <source>
        <dbReference type="Pfam" id="PF00905"/>
    </source>
</evidence>
<evidence type="ECO:0000256" key="20">
    <source>
        <dbReference type="ARBA" id="ARBA00023136"/>
    </source>
</evidence>
<evidence type="ECO:0000256" key="2">
    <source>
        <dbReference type="ARBA" id="ARBA00004249"/>
    </source>
</evidence>
<dbReference type="NCBIfam" id="TIGR02074">
    <property type="entry name" value="PBP_1a_fam"/>
    <property type="match status" value="1"/>
</dbReference>
<dbReference type="Gene3D" id="2.40.50.140">
    <property type="entry name" value="Nucleic acid-binding proteins"/>
    <property type="match status" value="1"/>
</dbReference>
<accession>A0A2V1GSK5</accession>
<reference evidence="33 34" key="1">
    <citation type="submission" date="2018-04" db="EMBL/GenBank/DDBJ databases">
        <title>Thalassorhabdus spongiae gen. nov., sp. nov., isolated from a marine sponge in South-West Iceland.</title>
        <authorList>
            <person name="Knobloch S."/>
            <person name="Daussin A."/>
            <person name="Johannsson R."/>
            <person name="Marteinsson V.T."/>
        </authorList>
    </citation>
    <scope>NUCLEOTIDE SEQUENCE [LARGE SCALE GENOMIC DNA]</scope>
    <source>
        <strain evidence="33 34">Hp12</strain>
    </source>
</reference>
<dbReference type="Pfam" id="PF17092">
    <property type="entry name" value="PCB_OB"/>
    <property type="match status" value="1"/>
</dbReference>
<keyword evidence="16" id="KW-0133">Cell shape</keyword>
<dbReference type="InterPro" id="IPR001460">
    <property type="entry name" value="PCN-bd_Tpept"/>
</dbReference>
<evidence type="ECO:0000313" key="34">
    <source>
        <dbReference type="Proteomes" id="UP000244906"/>
    </source>
</evidence>
<evidence type="ECO:0000256" key="9">
    <source>
        <dbReference type="ARBA" id="ARBA00022519"/>
    </source>
</evidence>
<keyword evidence="19 29" id="KW-1133">Transmembrane helix</keyword>
<comment type="pathway">
    <text evidence="3">Cell wall biogenesis; peptidoglycan biosynthesis.</text>
</comment>
<dbReference type="InterPro" id="IPR012338">
    <property type="entry name" value="Beta-lactam/transpept-like"/>
</dbReference>
<comment type="caution">
    <text evidence="33">The sequence shown here is derived from an EMBL/GenBank/DDBJ whole genome shotgun (WGS) entry which is preliminary data.</text>
</comment>
<keyword evidence="23" id="KW-0961">Cell wall biogenesis/degradation</keyword>
<dbReference type="GO" id="GO:0071555">
    <property type="term" value="P:cell wall organization"/>
    <property type="evidence" value="ECO:0007669"/>
    <property type="project" value="UniProtKB-KW"/>
</dbReference>
<evidence type="ECO:0000256" key="7">
    <source>
        <dbReference type="ARBA" id="ARBA00018638"/>
    </source>
</evidence>
<evidence type="ECO:0000256" key="11">
    <source>
        <dbReference type="ARBA" id="ARBA00022670"/>
    </source>
</evidence>
<evidence type="ECO:0000256" key="17">
    <source>
        <dbReference type="ARBA" id="ARBA00022968"/>
    </source>
</evidence>
<dbReference type="Gene3D" id="1.10.3810.10">
    <property type="entry name" value="Biosynthetic peptidoglycan transglycosylase-like"/>
    <property type="match status" value="1"/>
</dbReference>
<feature type="transmembrane region" description="Helical" evidence="29">
    <location>
        <begin position="12"/>
        <end position="34"/>
    </location>
</feature>
<evidence type="ECO:0000256" key="18">
    <source>
        <dbReference type="ARBA" id="ARBA00022984"/>
    </source>
</evidence>
<dbReference type="RefSeq" id="WP_116687600.1">
    <property type="nucleotide sequence ID" value="NZ_CAWNYD010000005.1"/>
</dbReference>
<evidence type="ECO:0000256" key="29">
    <source>
        <dbReference type="SAM" id="Phobius"/>
    </source>
</evidence>
<protein>
    <recommendedName>
        <fullName evidence="7">Penicillin-binding protein 1A</fullName>
        <ecNumber evidence="25">2.4.99.28</ecNumber>
        <ecNumber evidence="6">3.4.16.4</ecNumber>
    </recommendedName>
</protein>
<dbReference type="EC" id="3.4.16.4" evidence="6"/>
<evidence type="ECO:0000256" key="16">
    <source>
        <dbReference type="ARBA" id="ARBA00022960"/>
    </source>
</evidence>
<dbReference type="InterPro" id="IPR031376">
    <property type="entry name" value="PCB_OB"/>
</dbReference>
<dbReference type="Pfam" id="PF00905">
    <property type="entry name" value="Transpeptidase"/>
    <property type="match status" value="1"/>
</dbReference>
<evidence type="ECO:0000256" key="10">
    <source>
        <dbReference type="ARBA" id="ARBA00022645"/>
    </source>
</evidence>
<keyword evidence="11" id="KW-0645">Protease</keyword>
<evidence type="ECO:0000256" key="14">
    <source>
        <dbReference type="ARBA" id="ARBA00022692"/>
    </source>
</evidence>
<keyword evidence="20 29" id="KW-0472">Membrane</keyword>
<feature type="domain" description="Penicillin-binding protein OB-like" evidence="32">
    <location>
        <begin position="320"/>
        <end position="439"/>
    </location>
</feature>
<dbReference type="GO" id="GO:0009002">
    <property type="term" value="F:serine-type D-Ala-D-Ala carboxypeptidase activity"/>
    <property type="evidence" value="ECO:0007669"/>
    <property type="project" value="UniProtKB-EC"/>
</dbReference>
<keyword evidence="22" id="KW-0511">Multifunctional enzyme</keyword>
<dbReference type="GO" id="GO:0009252">
    <property type="term" value="P:peptidoglycan biosynthetic process"/>
    <property type="evidence" value="ECO:0007669"/>
    <property type="project" value="UniProtKB-UniPathway"/>
</dbReference>
<dbReference type="InterPro" id="IPR001264">
    <property type="entry name" value="Glyco_trans_51"/>
</dbReference>
<sequence length="837" mass="92908">MINFRRVIRIGLIGSAALTFFVVLAGLSTVFYLLPQLPETAALKNVKLQTPLRVYSADDQLIAEFGEKRRKPVRLEQVPEDMVKAFLATEDSRFFEHAGVDPVGVARAVVVHLISGEKRQGASTITMQVARNFFLSREKTYTRKLKEILLALKIERELTKQDILELYLNKIFLGQRSYGIASAAEVYYGKQLNELSLAEMAMIAGLPKAPSSKNPIRNPSGALVRRNHVLRRMLSLEQITRSEYDQASAQPVTAKYHSLNIEVEAPHVAEMAREKLVSRYGEAAYTDGFIVKTSIIGTAQQAANQSLRDNLTNYDRRHGWRGAESKITLSEIPDLPVLAKKLRRIGSSADLLPALVLQVAERSAKILLGSQEIVELDWPAMKWAAPYIDDNKVGARPKTASDIIQPGDVVRIRQRKTNTKDPGAAFAEPIWNLAQLPQINGALVSVNPDSGAIEALVGGYDFSRSKFNRVTMANRQPGSSFKPFIYSSALQNGFTLASIINDAPVVLKDAGLEDVWRPRNDSGKFGGPTRLRKALYKSRNLVSIRILRSMGVKNALKHIKKFGFDTQQLPANLSLALGSGSVTPIEMARGYSVFANGGFLVEPWAIQSITDTRGELLFQQQVQFACEDLTCDRLKMPRYQPLFEKPSSNKLKLINEGEQETLLAASRVLDARNAWLMTSVLQDVIRKGTGRRARSLGRQDIGGKTGTTNDFIDAWFSGFNRDRVTIAWTGFDTPRSMGRNEFGSRAALPMWISFMKQALKETPEATLTQPDGIVTLRIDPENGLLAQSGDPKAIFEAFRHENAPEQTTQVEAVSQTEQSNENNGTETGEQQNAEELF</sequence>
<dbReference type="SUPFAM" id="SSF56601">
    <property type="entry name" value="beta-lactamase/transpeptidase-like"/>
    <property type="match status" value="1"/>
</dbReference>
<dbReference type="GO" id="GO:0046677">
    <property type="term" value="P:response to antibiotic"/>
    <property type="evidence" value="ECO:0007669"/>
    <property type="project" value="UniProtKB-KW"/>
</dbReference>
<dbReference type="EC" id="2.4.99.28" evidence="25"/>
<feature type="domain" description="Penicillin-binding protein transpeptidase" evidence="30">
    <location>
        <begin position="441"/>
        <end position="711"/>
    </location>
</feature>
<feature type="compositionally biased region" description="Polar residues" evidence="28">
    <location>
        <begin position="804"/>
        <end position="837"/>
    </location>
</feature>
<dbReference type="AlphaFoldDB" id="A0A2V1GSK5"/>
<keyword evidence="9" id="KW-0997">Cell inner membrane</keyword>
<comment type="catalytic activity">
    <reaction evidence="26">
        <text>[GlcNAc-(1-&gt;4)-Mur2Ac(oyl-L-Ala-gamma-D-Glu-L-Lys-D-Ala-D-Ala)](n)-di-trans,octa-cis-undecaprenyl diphosphate + beta-D-GlcNAc-(1-&gt;4)-Mur2Ac(oyl-L-Ala-gamma-D-Glu-L-Lys-D-Ala-D-Ala)-di-trans,octa-cis-undecaprenyl diphosphate = [GlcNAc-(1-&gt;4)-Mur2Ac(oyl-L-Ala-gamma-D-Glu-L-Lys-D-Ala-D-Ala)](n+1)-di-trans,octa-cis-undecaprenyl diphosphate + di-trans,octa-cis-undecaprenyl diphosphate + H(+)</text>
        <dbReference type="Rhea" id="RHEA:23708"/>
        <dbReference type="Rhea" id="RHEA-COMP:9602"/>
        <dbReference type="Rhea" id="RHEA-COMP:9603"/>
        <dbReference type="ChEBI" id="CHEBI:15378"/>
        <dbReference type="ChEBI" id="CHEBI:58405"/>
        <dbReference type="ChEBI" id="CHEBI:60033"/>
        <dbReference type="ChEBI" id="CHEBI:78435"/>
        <dbReference type="EC" id="2.4.99.28"/>
    </reaction>
</comment>
<feature type="region of interest" description="Disordered" evidence="28">
    <location>
        <begin position="801"/>
        <end position="837"/>
    </location>
</feature>
<comment type="catalytic activity">
    <reaction evidence="24">
        <text>Preferential cleavage: (Ac)2-L-Lys-D-Ala-|-D-Ala. Also transpeptidation of peptidyl-alanyl moieties that are N-acyl substituents of D-alanine.</text>
        <dbReference type="EC" id="3.4.16.4"/>
    </reaction>
</comment>
<keyword evidence="10" id="KW-0121">Carboxypeptidase</keyword>
<dbReference type="SUPFAM" id="SSF53955">
    <property type="entry name" value="Lysozyme-like"/>
    <property type="match status" value="1"/>
</dbReference>
<dbReference type="GO" id="GO:0008658">
    <property type="term" value="F:penicillin binding"/>
    <property type="evidence" value="ECO:0007669"/>
    <property type="project" value="InterPro"/>
</dbReference>
<evidence type="ECO:0000256" key="6">
    <source>
        <dbReference type="ARBA" id="ARBA00012448"/>
    </source>
</evidence>
<comment type="similarity">
    <text evidence="5">In the N-terminal section; belongs to the glycosyltransferase 51 family.</text>
</comment>
<evidence type="ECO:0000256" key="26">
    <source>
        <dbReference type="ARBA" id="ARBA00049902"/>
    </source>
</evidence>
<evidence type="ECO:0000259" key="31">
    <source>
        <dbReference type="Pfam" id="PF00912"/>
    </source>
</evidence>
<evidence type="ECO:0000256" key="23">
    <source>
        <dbReference type="ARBA" id="ARBA00023316"/>
    </source>
</evidence>
<feature type="domain" description="Glycosyl transferase family 51" evidence="31">
    <location>
        <begin position="59"/>
        <end position="233"/>
    </location>
</feature>
<dbReference type="PANTHER" id="PTHR32282:SF27">
    <property type="entry name" value="PENICILLIN-BINDING PROTEIN 1A"/>
    <property type="match status" value="1"/>
</dbReference>
<evidence type="ECO:0000256" key="3">
    <source>
        <dbReference type="ARBA" id="ARBA00004752"/>
    </source>
</evidence>
<evidence type="ECO:0000256" key="5">
    <source>
        <dbReference type="ARBA" id="ARBA00007739"/>
    </source>
</evidence>
<comment type="similarity">
    <text evidence="4">In the C-terminal section; belongs to the transpeptidase family.</text>
</comment>
<gene>
    <name evidence="33" type="ORF">DC094_13350</name>
</gene>
<name>A0A2V1GSK5_9GAMM</name>
<evidence type="ECO:0000256" key="13">
    <source>
        <dbReference type="ARBA" id="ARBA00022679"/>
    </source>
</evidence>
<dbReference type="GO" id="GO:0030288">
    <property type="term" value="C:outer membrane-bounded periplasmic space"/>
    <property type="evidence" value="ECO:0007669"/>
    <property type="project" value="TreeGrafter"/>
</dbReference>
<evidence type="ECO:0000256" key="12">
    <source>
        <dbReference type="ARBA" id="ARBA00022676"/>
    </source>
</evidence>
<evidence type="ECO:0000256" key="8">
    <source>
        <dbReference type="ARBA" id="ARBA00022475"/>
    </source>
</evidence>
<dbReference type="UniPathway" id="UPA00219"/>
<dbReference type="GO" id="GO:0008955">
    <property type="term" value="F:peptidoglycan glycosyltransferase activity"/>
    <property type="evidence" value="ECO:0007669"/>
    <property type="project" value="UniProtKB-EC"/>
</dbReference>
<keyword evidence="34" id="KW-1185">Reference proteome</keyword>
<dbReference type="InterPro" id="IPR036950">
    <property type="entry name" value="PBP_transglycosylase"/>
</dbReference>
<dbReference type="InterPro" id="IPR023346">
    <property type="entry name" value="Lysozyme-like_dom_sf"/>
</dbReference>
<comment type="function">
    <text evidence="1">Cell wall formation. Synthesis of cross-linked peptidoglycan from the lipid intermediates. The enzyme has a penicillin-insensitive transglycosylase N-terminal domain (formation of linear glycan strands) and a penicillin-sensitive transpeptidase C-terminal domain (cross-linking of the peptide subunits).</text>
</comment>
<evidence type="ECO:0000256" key="27">
    <source>
        <dbReference type="ARBA" id="ARBA00060592"/>
    </source>
</evidence>
<evidence type="ECO:0000256" key="4">
    <source>
        <dbReference type="ARBA" id="ARBA00007090"/>
    </source>
</evidence>